<dbReference type="HOGENOM" id="CLU_1378611_0_0_1"/>
<dbReference type="EMBL" id="CAFZ01000346">
    <property type="protein sequence ID" value="CCA74712.1"/>
    <property type="molecule type" value="Genomic_DNA"/>
</dbReference>
<sequence length="191" mass="20244">MKLLSILTLAVSGATALLSERSPCAIDTHGPFKLYSVSDGTDGAALLNVVTMGPDDSGKNTLSTLTTCDTCGKTPVYWTLTKSVLSPVFTTSDIVTQNATINLPLSYGKVNFITGNKKDLKLAPIYCLDKNTTSTSTASHILLANGHSDLFSICSFIGTIGPAHRRDVYYNQTSSGIANYCVSTKLVAKPL</sequence>
<evidence type="ECO:0000313" key="2">
    <source>
        <dbReference type="EMBL" id="CCA74712.1"/>
    </source>
</evidence>
<dbReference type="InParanoid" id="G4TTR9"/>
<dbReference type="Proteomes" id="UP000007148">
    <property type="component" value="Unassembled WGS sequence"/>
</dbReference>
<feature type="signal peptide" evidence="1">
    <location>
        <begin position="1"/>
        <end position="16"/>
    </location>
</feature>
<name>G4TTR9_SERID</name>
<dbReference type="OrthoDB" id="10429222at2759"/>
<feature type="chain" id="PRO_5003469145" evidence="1">
    <location>
        <begin position="17"/>
        <end position="191"/>
    </location>
</feature>
<dbReference type="AlphaFoldDB" id="G4TTR9"/>
<proteinExistence type="predicted"/>
<gene>
    <name evidence="2" type="ORF">PIIN_08672</name>
</gene>
<keyword evidence="1" id="KW-0732">Signal</keyword>
<comment type="caution">
    <text evidence="2">The sequence shown here is derived from an EMBL/GenBank/DDBJ whole genome shotgun (WGS) entry which is preliminary data.</text>
</comment>
<organism evidence="2 3">
    <name type="scientific">Serendipita indica (strain DSM 11827)</name>
    <name type="common">Root endophyte fungus</name>
    <name type="synonym">Piriformospora indica</name>
    <dbReference type="NCBI Taxonomy" id="1109443"/>
    <lineage>
        <taxon>Eukaryota</taxon>
        <taxon>Fungi</taxon>
        <taxon>Dikarya</taxon>
        <taxon>Basidiomycota</taxon>
        <taxon>Agaricomycotina</taxon>
        <taxon>Agaricomycetes</taxon>
        <taxon>Sebacinales</taxon>
        <taxon>Serendipitaceae</taxon>
        <taxon>Serendipita</taxon>
    </lineage>
</organism>
<protein>
    <submittedName>
        <fullName evidence="2">Uncharacterized protein</fullName>
    </submittedName>
</protein>
<evidence type="ECO:0000256" key="1">
    <source>
        <dbReference type="SAM" id="SignalP"/>
    </source>
</evidence>
<evidence type="ECO:0000313" key="3">
    <source>
        <dbReference type="Proteomes" id="UP000007148"/>
    </source>
</evidence>
<accession>G4TTR9</accession>
<keyword evidence="3" id="KW-1185">Reference proteome</keyword>
<reference evidence="2 3" key="1">
    <citation type="journal article" date="2011" name="PLoS Pathog.">
        <title>Endophytic Life Strategies Decoded by Genome and Transcriptome Analyses of the Mutualistic Root Symbiont Piriformospora indica.</title>
        <authorList>
            <person name="Zuccaro A."/>
            <person name="Lahrmann U."/>
            <person name="Guldener U."/>
            <person name="Langen G."/>
            <person name="Pfiffi S."/>
            <person name="Biedenkopf D."/>
            <person name="Wong P."/>
            <person name="Samans B."/>
            <person name="Grimm C."/>
            <person name="Basiewicz M."/>
            <person name="Murat C."/>
            <person name="Martin F."/>
            <person name="Kogel K.H."/>
        </authorList>
    </citation>
    <scope>NUCLEOTIDE SEQUENCE [LARGE SCALE GENOMIC DNA]</scope>
    <source>
        <strain evidence="2 3">DSM 11827</strain>
    </source>
</reference>